<gene>
    <name evidence="1" type="ORF">S01H4_20816</name>
</gene>
<sequence>MDGVYIGQVTTNLPTGTSYGEYFFNASIYNTAAVYKAIEISQVSTLQEE</sequence>
<comment type="caution">
    <text evidence="1">The sequence shown here is derived from an EMBL/GenBank/DDBJ whole genome shotgun (WGS) entry which is preliminary data.</text>
</comment>
<protein>
    <submittedName>
        <fullName evidence="1">Uncharacterized protein</fullName>
    </submittedName>
</protein>
<reference evidence="1" key="1">
    <citation type="journal article" date="2014" name="Front. Microbiol.">
        <title>High frequency of phylogenetically diverse reductive dehalogenase-homologous genes in deep subseafloor sedimentary metagenomes.</title>
        <authorList>
            <person name="Kawai M."/>
            <person name="Futagami T."/>
            <person name="Toyoda A."/>
            <person name="Takaki Y."/>
            <person name="Nishi S."/>
            <person name="Hori S."/>
            <person name="Arai W."/>
            <person name="Tsubouchi T."/>
            <person name="Morono Y."/>
            <person name="Uchiyama I."/>
            <person name="Ito T."/>
            <person name="Fujiyama A."/>
            <person name="Inagaki F."/>
            <person name="Takami H."/>
        </authorList>
    </citation>
    <scope>NUCLEOTIDE SEQUENCE</scope>
    <source>
        <strain evidence="1">Expedition CK06-06</strain>
    </source>
</reference>
<name>X1ACH2_9ZZZZ</name>
<accession>X1ACH2</accession>
<proteinExistence type="predicted"/>
<dbReference type="AlphaFoldDB" id="X1ACH2"/>
<evidence type="ECO:0000313" key="1">
    <source>
        <dbReference type="EMBL" id="GAG67617.1"/>
    </source>
</evidence>
<organism evidence="1">
    <name type="scientific">marine sediment metagenome</name>
    <dbReference type="NCBI Taxonomy" id="412755"/>
    <lineage>
        <taxon>unclassified sequences</taxon>
        <taxon>metagenomes</taxon>
        <taxon>ecological metagenomes</taxon>
    </lineage>
</organism>
<dbReference type="EMBL" id="BART01009390">
    <property type="protein sequence ID" value="GAG67617.1"/>
    <property type="molecule type" value="Genomic_DNA"/>
</dbReference>